<evidence type="ECO:0000256" key="1">
    <source>
        <dbReference type="ARBA" id="ARBA00009451"/>
    </source>
</evidence>
<evidence type="ECO:0000313" key="8">
    <source>
        <dbReference type="Proteomes" id="UP000192578"/>
    </source>
</evidence>
<organism evidence="7 8">
    <name type="scientific">Hypsibius exemplaris</name>
    <name type="common">Freshwater tardigrade</name>
    <dbReference type="NCBI Taxonomy" id="2072580"/>
    <lineage>
        <taxon>Eukaryota</taxon>
        <taxon>Metazoa</taxon>
        <taxon>Ecdysozoa</taxon>
        <taxon>Tardigrada</taxon>
        <taxon>Eutardigrada</taxon>
        <taxon>Parachela</taxon>
        <taxon>Hypsibioidea</taxon>
        <taxon>Hypsibiidae</taxon>
        <taxon>Hypsibius</taxon>
    </lineage>
</organism>
<dbReference type="GO" id="GO:0006412">
    <property type="term" value="P:translation"/>
    <property type="evidence" value="ECO:0007669"/>
    <property type="project" value="InterPro"/>
</dbReference>
<dbReference type="Gene3D" id="3.90.470.10">
    <property type="entry name" value="Ribosomal protein L22/L17"/>
    <property type="match status" value="1"/>
</dbReference>
<gene>
    <name evidence="7" type="ORF">BV898_09286</name>
</gene>
<dbReference type="OrthoDB" id="416470at2759"/>
<evidence type="ECO:0000256" key="5">
    <source>
        <dbReference type="ARBA" id="ARBA00035506"/>
    </source>
</evidence>
<dbReference type="InterPro" id="IPR036394">
    <property type="entry name" value="Ribosomal_uL22_sf"/>
</dbReference>
<dbReference type="Proteomes" id="UP000192578">
    <property type="component" value="Unassembled WGS sequence"/>
</dbReference>
<evidence type="ECO:0000256" key="4">
    <source>
        <dbReference type="ARBA" id="ARBA00035286"/>
    </source>
</evidence>
<dbReference type="Pfam" id="PF00237">
    <property type="entry name" value="Ribosomal_L22"/>
    <property type="match status" value="1"/>
</dbReference>
<sequence length="249" mass="28522">MASSILPRLLLPLRTLRRCPHSLPTGDFKCCELLSAPFSRGGSVLLTSPQLRPRGPAGANFFHTSAALTKGKTPSQALEGPRKWPAYNTIVLPPQEREEPRRAAQCFHMRTQIRYSMQNLWYSAQMIRGLSIDDALNQLEFHNKKGSAIIREVLLEAQEMALRDHNFEFKSKMWIAESVSGRGVRVKGFRKHGRGRVGHLKYNFNHYFVKLEEGDPPKQYYSTPPRGTIKEQVQKHLDQLRSRRIFEGL</sequence>
<proteinExistence type="inferred from homology"/>
<evidence type="ECO:0000256" key="6">
    <source>
        <dbReference type="RuleBase" id="RU004005"/>
    </source>
</evidence>
<keyword evidence="8" id="KW-1185">Reference proteome</keyword>
<accession>A0A1W0WN25</accession>
<name>A0A1W0WN25_HYPEX</name>
<dbReference type="InterPro" id="IPR001063">
    <property type="entry name" value="Ribosomal_uL22"/>
</dbReference>
<dbReference type="PANTHER" id="PTHR13501:SF8">
    <property type="entry name" value="LARGE RIBOSOMAL SUBUNIT PROTEIN UL22M"/>
    <property type="match status" value="1"/>
</dbReference>
<dbReference type="InterPro" id="IPR047867">
    <property type="entry name" value="Ribosomal_uL22_bac/org-type"/>
</dbReference>
<protein>
    <recommendedName>
        <fullName evidence="4">Large ribosomal subunit protein uL22m</fullName>
    </recommendedName>
    <alternativeName>
        <fullName evidence="5">39S ribosomal protein L22, mitochondrial</fullName>
    </alternativeName>
</protein>
<comment type="similarity">
    <text evidence="1 6">Belongs to the universal ribosomal protein uL22 family.</text>
</comment>
<keyword evidence="3 6" id="KW-0687">Ribonucleoprotein</keyword>
<evidence type="ECO:0000256" key="3">
    <source>
        <dbReference type="ARBA" id="ARBA00023274"/>
    </source>
</evidence>
<dbReference type="SUPFAM" id="SSF54843">
    <property type="entry name" value="Ribosomal protein L22"/>
    <property type="match status" value="1"/>
</dbReference>
<dbReference type="GO" id="GO:0003735">
    <property type="term" value="F:structural constituent of ribosome"/>
    <property type="evidence" value="ECO:0007669"/>
    <property type="project" value="InterPro"/>
</dbReference>
<keyword evidence="2 6" id="KW-0689">Ribosomal protein</keyword>
<dbReference type="EMBL" id="MTYJ01000072">
    <property type="protein sequence ID" value="OQV16616.1"/>
    <property type="molecule type" value="Genomic_DNA"/>
</dbReference>
<comment type="caution">
    <text evidence="7">The sequence shown here is derived from an EMBL/GenBank/DDBJ whole genome shotgun (WGS) entry which is preliminary data.</text>
</comment>
<dbReference type="GO" id="GO:0005762">
    <property type="term" value="C:mitochondrial large ribosomal subunit"/>
    <property type="evidence" value="ECO:0007669"/>
    <property type="project" value="TreeGrafter"/>
</dbReference>
<evidence type="ECO:0000256" key="2">
    <source>
        <dbReference type="ARBA" id="ARBA00022980"/>
    </source>
</evidence>
<dbReference type="AlphaFoldDB" id="A0A1W0WN25"/>
<reference evidence="8" key="1">
    <citation type="submission" date="2017-01" db="EMBL/GenBank/DDBJ databases">
        <title>Comparative genomics of anhydrobiosis in the tardigrade Hypsibius dujardini.</title>
        <authorList>
            <person name="Yoshida Y."/>
            <person name="Koutsovoulos G."/>
            <person name="Laetsch D."/>
            <person name="Stevens L."/>
            <person name="Kumar S."/>
            <person name="Horikawa D."/>
            <person name="Ishino K."/>
            <person name="Komine S."/>
            <person name="Tomita M."/>
            <person name="Blaxter M."/>
            <person name="Arakawa K."/>
        </authorList>
    </citation>
    <scope>NUCLEOTIDE SEQUENCE [LARGE SCALE GENOMIC DNA]</scope>
    <source>
        <strain evidence="8">Z151</strain>
    </source>
</reference>
<evidence type="ECO:0000313" key="7">
    <source>
        <dbReference type="EMBL" id="OQV16616.1"/>
    </source>
</evidence>
<dbReference type="PANTHER" id="PTHR13501">
    <property type="entry name" value="CHLOROPLAST 50S RIBOSOMAL PROTEIN L22-RELATED"/>
    <property type="match status" value="1"/>
</dbReference>